<name>A0ABN8M480_9CNID</name>
<feature type="compositionally biased region" description="Polar residues" evidence="1">
    <location>
        <begin position="177"/>
        <end position="187"/>
    </location>
</feature>
<feature type="region of interest" description="Disordered" evidence="1">
    <location>
        <begin position="133"/>
        <end position="187"/>
    </location>
</feature>
<proteinExistence type="predicted"/>
<protein>
    <submittedName>
        <fullName evidence="2">Uncharacterized protein</fullName>
    </submittedName>
</protein>
<comment type="caution">
    <text evidence="2">The sequence shown here is derived from an EMBL/GenBank/DDBJ whole genome shotgun (WGS) entry which is preliminary data.</text>
</comment>
<organism evidence="2 3">
    <name type="scientific">Porites evermanni</name>
    <dbReference type="NCBI Taxonomy" id="104178"/>
    <lineage>
        <taxon>Eukaryota</taxon>
        <taxon>Metazoa</taxon>
        <taxon>Cnidaria</taxon>
        <taxon>Anthozoa</taxon>
        <taxon>Hexacorallia</taxon>
        <taxon>Scleractinia</taxon>
        <taxon>Fungiina</taxon>
        <taxon>Poritidae</taxon>
        <taxon>Porites</taxon>
    </lineage>
</organism>
<reference evidence="2 3" key="1">
    <citation type="submission" date="2022-05" db="EMBL/GenBank/DDBJ databases">
        <authorList>
            <consortium name="Genoscope - CEA"/>
            <person name="William W."/>
        </authorList>
    </citation>
    <scope>NUCLEOTIDE SEQUENCE [LARGE SCALE GENOMIC DNA]</scope>
</reference>
<gene>
    <name evidence="2" type="ORF">PEVE_00017498</name>
</gene>
<evidence type="ECO:0000313" key="2">
    <source>
        <dbReference type="EMBL" id="CAH3022932.1"/>
    </source>
</evidence>
<keyword evidence="3" id="KW-1185">Reference proteome</keyword>
<sequence>MFISYCFAVSQFSSILNCQEDLLVEGTSFKRPCSDSRSSTKRGEASDGMGFGLCQLILSALVFFVGLVPSIYSCKAVCCGTSGHTVTTQHVLYAGTQPMHPAGQAGVVVTQPTSAIATTLHGVPVTGQQAAFLRPQQEPKEHERPPPYSYNKPTENVPPQEASTSGVFGDMPPPYSYSGQTGNAPPSTVSAAGITEDVHLPYSYSAQTGNALPSTASSGSVTEDVHLSYSYSAQTGNAPPSAASVNGAAENVRMPTWVETI</sequence>
<evidence type="ECO:0000313" key="3">
    <source>
        <dbReference type="Proteomes" id="UP001159427"/>
    </source>
</evidence>
<accession>A0ABN8M480</accession>
<dbReference type="EMBL" id="CALNXI010000240">
    <property type="protein sequence ID" value="CAH3022932.1"/>
    <property type="molecule type" value="Genomic_DNA"/>
</dbReference>
<evidence type="ECO:0000256" key="1">
    <source>
        <dbReference type="SAM" id="MobiDB-lite"/>
    </source>
</evidence>
<dbReference type="Proteomes" id="UP001159427">
    <property type="component" value="Unassembled WGS sequence"/>
</dbReference>